<keyword evidence="3" id="KW-1185">Reference proteome</keyword>
<feature type="transmembrane region" description="Helical" evidence="1">
    <location>
        <begin position="84"/>
        <end position="102"/>
    </location>
</feature>
<dbReference type="AlphaFoldDB" id="A0A840KJ43"/>
<dbReference type="Proteomes" id="UP000592180">
    <property type="component" value="Unassembled WGS sequence"/>
</dbReference>
<name>A0A840KJ43_9FLAO</name>
<dbReference type="EMBL" id="JACHLE010000002">
    <property type="protein sequence ID" value="MBB4806902.1"/>
    <property type="molecule type" value="Genomic_DNA"/>
</dbReference>
<keyword evidence="1" id="KW-0812">Transmembrane</keyword>
<sequence>MATIQFHRPVGHPRNNTKAYIIKINGVKKTELFNRDTRAFEIREGLHEIKVKVSMDTAGSKSQKINVREGEVLKFEVIQNAGTMNLLSVFSILIFAVGALYSLFGSKFFLLLAIPLIVVAIPLLIEKNSNYLILKKVQ</sequence>
<gene>
    <name evidence="2" type="ORF">HNP38_002198</name>
</gene>
<evidence type="ECO:0000313" key="3">
    <source>
        <dbReference type="Proteomes" id="UP000592180"/>
    </source>
</evidence>
<protein>
    <submittedName>
        <fullName evidence="2">Uncharacterized protein</fullName>
    </submittedName>
</protein>
<evidence type="ECO:0000313" key="2">
    <source>
        <dbReference type="EMBL" id="MBB4806902.1"/>
    </source>
</evidence>
<comment type="caution">
    <text evidence="2">The sequence shown here is derived from an EMBL/GenBank/DDBJ whole genome shotgun (WGS) entry which is preliminary data.</text>
</comment>
<keyword evidence="1" id="KW-0472">Membrane</keyword>
<accession>A0A840KJ43</accession>
<evidence type="ECO:0000256" key="1">
    <source>
        <dbReference type="SAM" id="Phobius"/>
    </source>
</evidence>
<proteinExistence type="predicted"/>
<feature type="transmembrane region" description="Helical" evidence="1">
    <location>
        <begin position="108"/>
        <end position="125"/>
    </location>
</feature>
<dbReference type="RefSeq" id="WP_184189203.1">
    <property type="nucleotide sequence ID" value="NZ_JACHLE010000002.1"/>
</dbReference>
<reference evidence="2 3" key="1">
    <citation type="submission" date="2020-08" db="EMBL/GenBank/DDBJ databases">
        <title>Functional genomics of gut bacteria from endangered species of beetles.</title>
        <authorList>
            <person name="Carlos-Shanley C."/>
        </authorList>
    </citation>
    <scope>NUCLEOTIDE SEQUENCE [LARGE SCALE GENOMIC DNA]</scope>
    <source>
        <strain evidence="2 3">S00151</strain>
    </source>
</reference>
<organism evidence="2 3">
    <name type="scientific">Chryseobacterium defluvii</name>
    <dbReference type="NCBI Taxonomy" id="160396"/>
    <lineage>
        <taxon>Bacteria</taxon>
        <taxon>Pseudomonadati</taxon>
        <taxon>Bacteroidota</taxon>
        <taxon>Flavobacteriia</taxon>
        <taxon>Flavobacteriales</taxon>
        <taxon>Weeksellaceae</taxon>
        <taxon>Chryseobacterium group</taxon>
        <taxon>Chryseobacterium</taxon>
    </lineage>
</organism>
<keyword evidence="1" id="KW-1133">Transmembrane helix</keyword>